<reference evidence="2 3" key="1">
    <citation type="journal article" date="2023" name="Nucleic Acids Res.">
        <title>The hologenome of Daphnia magna reveals possible DNA methylation and microbiome-mediated evolution of the host genome.</title>
        <authorList>
            <person name="Chaturvedi A."/>
            <person name="Li X."/>
            <person name="Dhandapani V."/>
            <person name="Marshall H."/>
            <person name="Kissane S."/>
            <person name="Cuenca-Cambronero M."/>
            <person name="Asole G."/>
            <person name="Calvet F."/>
            <person name="Ruiz-Romero M."/>
            <person name="Marangio P."/>
            <person name="Guigo R."/>
            <person name="Rago D."/>
            <person name="Mirbahai L."/>
            <person name="Eastwood N."/>
            <person name="Colbourne J.K."/>
            <person name="Zhou J."/>
            <person name="Mallon E."/>
            <person name="Orsini L."/>
        </authorList>
    </citation>
    <scope>NUCLEOTIDE SEQUENCE [LARGE SCALE GENOMIC DNA]</scope>
    <source>
        <strain evidence="2">LRV0_1</strain>
    </source>
</reference>
<accession>A0ABR0AEH0</accession>
<gene>
    <name evidence="2" type="ORF">OUZ56_008926</name>
</gene>
<feature type="region of interest" description="Disordered" evidence="1">
    <location>
        <begin position="1"/>
        <end position="28"/>
    </location>
</feature>
<name>A0ABR0AEH0_9CRUS</name>
<dbReference type="Proteomes" id="UP001234178">
    <property type="component" value="Unassembled WGS sequence"/>
</dbReference>
<evidence type="ECO:0000313" key="3">
    <source>
        <dbReference type="Proteomes" id="UP001234178"/>
    </source>
</evidence>
<keyword evidence="3" id="KW-1185">Reference proteome</keyword>
<protein>
    <submittedName>
        <fullName evidence="2">Uncharacterized protein</fullName>
    </submittedName>
</protein>
<proteinExistence type="predicted"/>
<evidence type="ECO:0000256" key="1">
    <source>
        <dbReference type="SAM" id="MobiDB-lite"/>
    </source>
</evidence>
<sequence>MADCHDETSQRQSGLNGESEKTDKVGAGTVGIFGTMGGKGMRRRSSVLLVWNTCEAAERGRISRRFANSLILDLVIVNDS</sequence>
<comment type="caution">
    <text evidence="2">The sequence shown here is derived from an EMBL/GenBank/DDBJ whole genome shotgun (WGS) entry which is preliminary data.</text>
</comment>
<dbReference type="EMBL" id="JAOYFB010000037">
    <property type="protein sequence ID" value="KAK4023521.1"/>
    <property type="molecule type" value="Genomic_DNA"/>
</dbReference>
<organism evidence="2 3">
    <name type="scientific">Daphnia magna</name>
    <dbReference type="NCBI Taxonomy" id="35525"/>
    <lineage>
        <taxon>Eukaryota</taxon>
        <taxon>Metazoa</taxon>
        <taxon>Ecdysozoa</taxon>
        <taxon>Arthropoda</taxon>
        <taxon>Crustacea</taxon>
        <taxon>Branchiopoda</taxon>
        <taxon>Diplostraca</taxon>
        <taxon>Cladocera</taxon>
        <taxon>Anomopoda</taxon>
        <taxon>Daphniidae</taxon>
        <taxon>Daphnia</taxon>
    </lineage>
</organism>
<evidence type="ECO:0000313" key="2">
    <source>
        <dbReference type="EMBL" id="KAK4023521.1"/>
    </source>
</evidence>